<dbReference type="GO" id="GO:0000421">
    <property type="term" value="C:autophagosome membrane"/>
    <property type="evidence" value="ECO:0007669"/>
    <property type="project" value="TreeGrafter"/>
</dbReference>
<dbReference type="STRING" id="102285.A0A0R3TL35"/>
<evidence type="ECO:0000313" key="2">
    <source>
        <dbReference type="EMBL" id="VDO03782.1"/>
    </source>
</evidence>
<keyword evidence="1" id="KW-0472">Membrane</keyword>
<dbReference type="Gene3D" id="3.20.80.10">
    <property type="entry name" value="Regulatory factor, effector binding domain"/>
    <property type="match status" value="1"/>
</dbReference>
<organism evidence="4">
    <name type="scientific">Rodentolepis nana</name>
    <name type="common">Dwarf tapeworm</name>
    <name type="synonym">Hymenolepis nana</name>
    <dbReference type="NCBI Taxonomy" id="102285"/>
    <lineage>
        <taxon>Eukaryota</taxon>
        <taxon>Metazoa</taxon>
        <taxon>Spiralia</taxon>
        <taxon>Lophotrochozoa</taxon>
        <taxon>Platyhelminthes</taxon>
        <taxon>Cestoda</taxon>
        <taxon>Eucestoda</taxon>
        <taxon>Cyclophyllidea</taxon>
        <taxon>Hymenolepididae</taxon>
        <taxon>Rodentolepis</taxon>
    </lineage>
</organism>
<dbReference type="GO" id="GO:0005789">
    <property type="term" value="C:endoplasmic reticulum membrane"/>
    <property type="evidence" value="ECO:0007669"/>
    <property type="project" value="TreeGrafter"/>
</dbReference>
<reference evidence="4" key="1">
    <citation type="submission" date="2017-02" db="UniProtKB">
        <authorList>
            <consortium name="WormBaseParasite"/>
        </authorList>
    </citation>
    <scope>IDENTIFICATION</scope>
</reference>
<reference evidence="2 3" key="2">
    <citation type="submission" date="2018-11" db="EMBL/GenBank/DDBJ databases">
        <authorList>
            <consortium name="Pathogen Informatics"/>
        </authorList>
    </citation>
    <scope>NUCLEOTIDE SEQUENCE [LARGE SCALE GENOMIC DNA]</scope>
</reference>
<dbReference type="Proteomes" id="UP000278807">
    <property type="component" value="Unassembled WGS sequence"/>
</dbReference>
<keyword evidence="3" id="KW-1185">Reference proteome</keyword>
<sequence length="222" mass="25266">MVDLLILLIFVTLIFLIGTVVVFAYVSGFFTSIDVAISSDLPYLKDGSTIYYKINKGSYYSLGSLFTETYCVAPKLIQFGLHYDDPEIVPEDECRSAIGVLVNEKENKDIIEELEKNGFKKKILPSIEEGIYASFPHISFLSIGFGLSKVILLLRSYFKKMDCKEFTFLEIYDDDTIHYIGITKDADDFLVEDFYLEENDEIVKITQSDIEAVTEEGKEKAE</sequence>
<dbReference type="PANTHER" id="PTHR15949">
    <property type="entry name" value="TESTIS-EXPRESSED PROTEIN 264"/>
    <property type="match status" value="1"/>
</dbReference>
<dbReference type="OrthoDB" id="2140079at2759"/>
<dbReference type="WBParaSite" id="HNAJ_0000792601-mRNA-1">
    <property type="protein sequence ID" value="HNAJ_0000792601-mRNA-1"/>
    <property type="gene ID" value="HNAJ_0000792601"/>
</dbReference>
<dbReference type="GO" id="GO:0106300">
    <property type="term" value="P:protein-DNA covalent cross-linking repair"/>
    <property type="evidence" value="ECO:0007669"/>
    <property type="project" value="TreeGrafter"/>
</dbReference>
<gene>
    <name evidence="2" type="ORF">HNAJ_LOCUS7922</name>
</gene>
<keyword evidence="1" id="KW-1133">Transmembrane helix</keyword>
<dbReference type="SUPFAM" id="SSF55136">
    <property type="entry name" value="Probable bacterial effector-binding domain"/>
    <property type="match status" value="1"/>
</dbReference>
<evidence type="ECO:0000313" key="3">
    <source>
        <dbReference type="Proteomes" id="UP000278807"/>
    </source>
</evidence>
<protein>
    <submittedName>
        <fullName evidence="4">Testis-expressed sequence 264 protein</fullName>
    </submittedName>
</protein>
<dbReference type="GO" id="GO:0005657">
    <property type="term" value="C:replication fork"/>
    <property type="evidence" value="ECO:0007669"/>
    <property type="project" value="TreeGrafter"/>
</dbReference>
<dbReference type="EMBL" id="UZAE01012153">
    <property type="protein sequence ID" value="VDO03782.1"/>
    <property type="molecule type" value="Genomic_DNA"/>
</dbReference>
<dbReference type="AlphaFoldDB" id="A0A0R3TL35"/>
<keyword evidence="1" id="KW-0812">Transmembrane</keyword>
<dbReference type="PANTHER" id="PTHR15949:SF3">
    <property type="entry name" value="TESTIS-EXPRESSED PROTEIN 264"/>
    <property type="match status" value="1"/>
</dbReference>
<accession>A0A0R3TL35</accession>
<dbReference type="InterPro" id="IPR011256">
    <property type="entry name" value="Reg_factor_effector_dom_sf"/>
</dbReference>
<dbReference type="GO" id="GO:0061709">
    <property type="term" value="P:reticulophagy"/>
    <property type="evidence" value="ECO:0007669"/>
    <property type="project" value="TreeGrafter"/>
</dbReference>
<evidence type="ECO:0000256" key="1">
    <source>
        <dbReference type="SAM" id="Phobius"/>
    </source>
</evidence>
<evidence type="ECO:0000313" key="4">
    <source>
        <dbReference type="WBParaSite" id="HNAJ_0000792601-mRNA-1"/>
    </source>
</evidence>
<proteinExistence type="predicted"/>
<name>A0A0R3TL35_RODNA</name>
<feature type="transmembrane region" description="Helical" evidence="1">
    <location>
        <begin position="131"/>
        <end position="154"/>
    </location>
</feature>
<dbReference type="GO" id="GO:0005634">
    <property type="term" value="C:nucleus"/>
    <property type="evidence" value="ECO:0007669"/>
    <property type="project" value="TreeGrafter"/>
</dbReference>